<dbReference type="GO" id="GO:0008270">
    <property type="term" value="F:zinc ion binding"/>
    <property type="evidence" value="ECO:0007669"/>
    <property type="project" value="InterPro"/>
</dbReference>
<dbReference type="EMBL" id="ABJB010195384">
    <property type="status" value="NOT_ANNOTATED_CDS"/>
    <property type="molecule type" value="Genomic_DNA"/>
</dbReference>
<feature type="region of interest" description="Disordered" evidence="1">
    <location>
        <begin position="233"/>
        <end position="515"/>
    </location>
</feature>
<keyword evidence="5" id="KW-1185">Reference proteome</keyword>
<feature type="compositionally biased region" description="Basic and acidic residues" evidence="1">
    <location>
        <begin position="46"/>
        <end position="60"/>
    </location>
</feature>
<dbReference type="EMBL" id="ABJB010585061">
    <property type="status" value="NOT_ANNOTATED_CDS"/>
    <property type="molecule type" value="Genomic_DNA"/>
</dbReference>
<feature type="compositionally biased region" description="Pro residues" evidence="1">
    <location>
        <begin position="1162"/>
        <end position="1177"/>
    </location>
</feature>
<feature type="region of interest" description="Disordered" evidence="1">
    <location>
        <begin position="1"/>
        <end position="209"/>
    </location>
</feature>
<feature type="compositionally biased region" description="Low complexity" evidence="1">
    <location>
        <begin position="957"/>
        <end position="972"/>
    </location>
</feature>
<dbReference type="GO" id="GO:0005654">
    <property type="term" value="C:nucleoplasm"/>
    <property type="evidence" value="ECO:0000318"/>
    <property type="project" value="GO_Central"/>
</dbReference>
<dbReference type="PANTHER" id="PTHR15577:SF2">
    <property type="entry name" value="ZINC FINGER PROTEIN 318"/>
    <property type="match status" value="1"/>
</dbReference>
<name>B7P977_IXOSC</name>
<dbReference type="EMBL" id="ABJB010952084">
    <property type="status" value="NOT_ANNOTATED_CDS"/>
    <property type="molecule type" value="Genomic_DNA"/>
</dbReference>
<organism>
    <name type="scientific">Ixodes scapularis</name>
    <name type="common">Black-legged tick</name>
    <name type="synonym">Deer tick</name>
    <dbReference type="NCBI Taxonomy" id="6945"/>
    <lineage>
        <taxon>Eukaryota</taxon>
        <taxon>Metazoa</taxon>
        <taxon>Ecdysozoa</taxon>
        <taxon>Arthropoda</taxon>
        <taxon>Chelicerata</taxon>
        <taxon>Arachnida</taxon>
        <taxon>Acari</taxon>
        <taxon>Parasitiformes</taxon>
        <taxon>Ixodida</taxon>
        <taxon>Ixodoidea</taxon>
        <taxon>Ixodidae</taxon>
        <taxon>Ixodinae</taxon>
        <taxon>Ixodes</taxon>
    </lineage>
</organism>
<proteinExistence type="evidence at protein level"/>
<dbReference type="VEuPathDB" id="VectorBase:ISCI017007"/>
<evidence type="ECO:0000313" key="5">
    <source>
        <dbReference type="Proteomes" id="UP000001555"/>
    </source>
</evidence>
<accession>B7P977</accession>
<feature type="compositionally biased region" description="Basic and acidic residues" evidence="1">
    <location>
        <begin position="854"/>
        <end position="877"/>
    </location>
</feature>
<feature type="region of interest" description="Disordered" evidence="1">
    <location>
        <begin position="854"/>
        <end position="975"/>
    </location>
</feature>
<feature type="compositionally biased region" description="Pro residues" evidence="1">
    <location>
        <begin position="493"/>
        <end position="515"/>
    </location>
</feature>
<dbReference type="InterPro" id="IPR003604">
    <property type="entry name" value="Matrin/U1-like-C_Znf_C2H2"/>
</dbReference>
<dbReference type="SMART" id="SM00451">
    <property type="entry name" value="ZnF_U1"/>
    <property type="match status" value="2"/>
</dbReference>
<dbReference type="PANTHER" id="PTHR15577">
    <property type="entry name" value="ZINC FINGER CONTAINING PROTEIN"/>
    <property type="match status" value="1"/>
</dbReference>
<evidence type="ECO:0000256" key="1">
    <source>
        <dbReference type="SAM" id="MobiDB-lite"/>
    </source>
</evidence>
<evidence type="ECO:0000313" key="4">
    <source>
        <dbReference type="EnsemblMetazoa" id="ISCW017007-PA"/>
    </source>
</evidence>
<feature type="compositionally biased region" description="Basic and acidic residues" evidence="1">
    <location>
        <begin position="76"/>
        <end position="99"/>
    </location>
</feature>
<dbReference type="PaxDb" id="6945-B7P977"/>
<dbReference type="EMBL" id="ABJB010799510">
    <property type="status" value="NOT_ANNOTATED_CDS"/>
    <property type="molecule type" value="Genomic_DNA"/>
</dbReference>
<feature type="compositionally biased region" description="Basic residues" evidence="1">
    <location>
        <begin position="376"/>
        <end position="387"/>
    </location>
</feature>
<dbReference type="VEuPathDB" id="VectorBase:ISCP_012938"/>
<feature type="region of interest" description="Disordered" evidence="1">
    <location>
        <begin position="1162"/>
        <end position="1204"/>
    </location>
</feature>
<dbReference type="GO" id="GO:0045892">
    <property type="term" value="P:negative regulation of DNA-templated transcription"/>
    <property type="evidence" value="ECO:0000318"/>
    <property type="project" value="GO_Central"/>
</dbReference>
<reference evidence="3 5" key="1">
    <citation type="submission" date="2008-03" db="EMBL/GenBank/DDBJ databases">
        <title>Annotation of Ixodes scapularis.</title>
        <authorList>
            <consortium name="Ixodes scapularis Genome Project Consortium"/>
            <person name="Caler E."/>
            <person name="Hannick L.I."/>
            <person name="Bidwell S."/>
            <person name="Joardar V."/>
            <person name="Thiagarajan M."/>
            <person name="Amedeo P."/>
            <person name="Galinsky K.J."/>
            <person name="Schobel S."/>
            <person name="Inman J."/>
            <person name="Hostetler J."/>
            <person name="Miller J."/>
            <person name="Hammond M."/>
            <person name="Megy K."/>
            <person name="Lawson D."/>
            <person name="Kodira C."/>
            <person name="Sutton G."/>
            <person name="Meyer J."/>
            <person name="Hill C.A."/>
            <person name="Birren B."/>
            <person name="Nene V."/>
            <person name="Collins F."/>
            <person name="Alarcon-Chaidez F."/>
            <person name="Wikel S."/>
            <person name="Strausberg R."/>
        </authorList>
    </citation>
    <scope>NUCLEOTIDE SEQUENCE [LARGE SCALE GENOMIC DNA]</scope>
    <source>
        <strain evidence="5">Wikel</strain>
        <strain evidence="3">Wikel colony</strain>
    </source>
</reference>
<gene>
    <name evidence="3" type="ORF">IscW_ISCW017007</name>
</gene>
<protein>
    <submittedName>
        <fullName evidence="3 4">Zinc finger protein, putative</fullName>
    </submittedName>
</protein>
<dbReference type="EMBL" id="ABJB010654095">
    <property type="status" value="NOT_ANNOTATED_CDS"/>
    <property type="molecule type" value="Genomic_DNA"/>
</dbReference>
<dbReference type="STRING" id="6945.B7P977"/>
<feature type="compositionally biased region" description="Low complexity" evidence="1">
    <location>
        <begin position="308"/>
        <end position="320"/>
    </location>
</feature>
<feature type="compositionally biased region" description="Pro residues" evidence="1">
    <location>
        <begin position="280"/>
        <end position="294"/>
    </location>
</feature>
<feature type="domain" description="U1-type" evidence="2">
    <location>
        <begin position="729"/>
        <end position="763"/>
    </location>
</feature>
<dbReference type="InterPro" id="IPR055309">
    <property type="entry name" value="Znf318-like"/>
</dbReference>
<feature type="domain" description="U1-type" evidence="2">
    <location>
        <begin position="797"/>
        <end position="831"/>
    </location>
</feature>
<dbReference type="VEuPathDB" id="VectorBase:ISCW017007"/>
<feature type="compositionally biased region" description="Basic and acidic residues" evidence="1">
    <location>
        <begin position="465"/>
        <end position="475"/>
    </location>
</feature>
<dbReference type="GO" id="GO:0003676">
    <property type="term" value="F:nucleic acid binding"/>
    <property type="evidence" value="ECO:0007669"/>
    <property type="project" value="InterPro"/>
</dbReference>
<dbReference type="EnsemblMetazoa" id="ISCW017007-RA">
    <property type="protein sequence ID" value="ISCW017007-PA"/>
    <property type="gene ID" value="ISCW017007"/>
</dbReference>
<feature type="compositionally biased region" description="Basic and acidic residues" evidence="1">
    <location>
        <begin position="154"/>
        <end position="196"/>
    </location>
</feature>
<dbReference type="GO" id="GO:0045893">
    <property type="term" value="P:positive regulation of DNA-templated transcription"/>
    <property type="evidence" value="ECO:0000318"/>
    <property type="project" value="GO_Central"/>
</dbReference>
<dbReference type="Proteomes" id="UP000001555">
    <property type="component" value="Unassembled WGS sequence"/>
</dbReference>
<sequence>MPTKKELQNVAKNVSEAISKERKEAKREPPPNPTPSNRRSQLLEMAMKEKQKLGLDKLDSPRSSSLALKAIQGYSEEARSPENSDPDDSHSRDLYDDLPKPLFPISGKDGPGARKQQQHHAGSGGNKKFTASFQPLDEPRKKVADDIFPGVDEFDPRLDTRSPLRSDSRSDSRFDHRPEMHSDYRSEQQQKPRYRDTPPAADESDLTIDLNLQFDRRGKSVAEGRLAAEKMAAFRDGGGRTGLAEAGPQRRAPPPSTFDDDLLFAQARRSMPRRRTPSPSISPPPPVRAQPKPAPSRAAATAGPTSIEQMKQELMQLKMMLSKEKAAAAAAHSGEDAYEQRKRLRSPSQEGSYGRARSPSPAKRRRESYSPPPSYRRGHSPPSHRNRSPIDRYRHPSPPSSSYRRERRESPYYRGGATPSRSRYSRSPGDSRSPASDRSSGRRNWSPSPPRRSRRTGGAGGRTPRYRESPRRDEAPSPVGPPPQAYFQEVVPPAQPPPYYEAPPLAPPPNLSVPPPNFNMAAAAAAPPYFGYQQQAAPPGASFPYPPPPNVAPVVSTAARSNLRMVPLQGAVPIVTPVKEESVEAVKQEAGDAKPPKGVQLTKTGVTQEEIDHYLRLVEQKDGYRERMTMLKQELVRLGKIQNDIMRRRQHERDGHRDPFLLESSSMYEDVKKQVMDVTSSVEEISRKIFKVTQKVKLEALNYKRRLEEEAQAAESPDTAGIKFIYEDTQEHWCQPCNMVMHSVNDMFKHLHSPKHKETIPAHERPWADLEKPEPICKPYKRTIVATVKGVQFMVGMSGYYCKLCKVMSGDSAMARNHLHSVEHNQNYTKYTLLNPYYERRWKIERDMAIGSAVKDEKDKEKKDKEKEKDKDKEKDKRRQRSKSRSKSPATSDHSSSKKSSGSSSKKKKEEQDKIRRKSEELLRAERESNRSVKELDDEDMSSSAKDAPPATKAPEKTGGIKLKLLKGQKTQKPVKATPVVIIGKAPCFRPSFLSGKAKPTTAASAKTEEKPYGPALPPDLAAATSEAAAEAAAKAAALVAEAKKNEVLEIPLPVPPAKVVAPKTSFATVTTVSAAVPTSAMPALVATTQKQPLRVGVVRKKSLLGPGPGLTEEDMDLKLLGIERDDIKPIAPVIPPPVYSAVQLPNLSVPPPMFTVPPPPICTSFPPPTYIPPPPLSGQSDSGRRVARRWGSSDRGRQRRVGG</sequence>
<evidence type="ECO:0007829" key="6">
    <source>
        <dbReference type="PeptideAtlas" id="B7P977"/>
    </source>
</evidence>
<feature type="compositionally biased region" description="Polar residues" evidence="1">
    <location>
        <begin position="428"/>
        <end position="437"/>
    </location>
</feature>
<reference evidence="4" key="2">
    <citation type="submission" date="2020-05" db="UniProtKB">
        <authorList>
            <consortium name="EnsemblMetazoa"/>
        </authorList>
    </citation>
    <scope>IDENTIFICATION</scope>
    <source>
        <strain evidence="4">wikel</strain>
    </source>
</reference>
<dbReference type="OrthoDB" id="10072641at2759"/>
<feature type="compositionally biased region" description="Basic and acidic residues" evidence="1">
    <location>
        <begin position="908"/>
        <end position="935"/>
    </location>
</feature>
<keyword evidence="6" id="KW-1267">Proteomics identification</keyword>
<dbReference type="EMBL" id="ABJB010991262">
    <property type="status" value="NOT_ANNOTATED_CDS"/>
    <property type="molecule type" value="Genomic_DNA"/>
</dbReference>
<evidence type="ECO:0000259" key="2">
    <source>
        <dbReference type="SMART" id="SM00451"/>
    </source>
</evidence>
<dbReference type="InParanoid" id="B7P977"/>
<dbReference type="EMBL" id="ABJB010633425">
    <property type="status" value="NOT_ANNOTATED_CDS"/>
    <property type="molecule type" value="Genomic_DNA"/>
</dbReference>
<feature type="compositionally biased region" description="Basic and acidic residues" evidence="1">
    <location>
        <begin position="18"/>
        <end position="29"/>
    </location>
</feature>
<dbReference type="AlphaFoldDB" id="B7P977"/>
<feature type="region of interest" description="Disordered" evidence="1">
    <location>
        <begin position="994"/>
        <end position="1017"/>
    </location>
</feature>
<feature type="compositionally biased region" description="Low complexity" evidence="1">
    <location>
        <begin position="887"/>
        <end position="904"/>
    </location>
</feature>
<dbReference type="EMBL" id="DS661893">
    <property type="protein sequence ID" value="EEC03149.1"/>
    <property type="molecule type" value="Genomic_DNA"/>
</dbReference>
<evidence type="ECO:0000313" key="3">
    <source>
        <dbReference type="EMBL" id="EEC03149.1"/>
    </source>
</evidence>
<dbReference type="HOGENOM" id="CLU_270436_0_0_1"/>
<dbReference type="EMBL" id="ABJB010144023">
    <property type="status" value="NOT_ANNOTATED_CDS"/>
    <property type="molecule type" value="Genomic_DNA"/>
</dbReference>
<dbReference type="EMBL" id="ABJB010853471">
    <property type="status" value="NOT_ANNOTATED_CDS"/>
    <property type="molecule type" value="Genomic_DNA"/>
</dbReference>
<dbReference type="EMBL" id="ABJB010159922">
    <property type="status" value="NOT_ANNOTATED_CDS"/>
    <property type="molecule type" value="Genomic_DNA"/>
</dbReference>
<feature type="compositionally biased region" description="Low complexity" evidence="1">
    <location>
        <begin position="997"/>
        <end position="1006"/>
    </location>
</feature>